<dbReference type="Proteomes" id="UP000067708">
    <property type="component" value="Chromosome"/>
</dbReference>
<evidence type="ECO:0000256" key="11">
    <source>
        <dbReference type="SAM" id="SignalP"/>
    </source>
</evidence>
<evidence type="ECO:0000256" key="5">
    <source>
        <dbReference type="ARBA" id="ARBA00022692"/>
    </source>
</evidence>
<dbReference type="Pfam" id="PF02653">
    <property type="entry name" value="BPD_transp_2"/>
    <property type="match status" value="1"/>
</dbReference>
<dbReference type="eggNOG" id="COG0559">
    <property type="taxonomic scope" value="Bacteria"/>
</dbReference>
<keyword evidence="3" id="KW-1003">Cell membrane</keyword>
<dbReference type="OrthoDB" id="9807115at2"/>
<evidence type="ECO:0000256" key="3">
    <source>
        <dbReference type="ARBA" id="ARBA00022475"/>
    </source>
</evidence>
<keyword evidence="8 10" id="KW-0472">Membrane</keyword>
<organism evidence="12 13">
    <name type="scientific">Rhodoluna lacicola</name>
    <dbReference type="NCBI Taxonomy" id="529884"/>
    <lineage>
        <taxon>Bacteria</taxon>
        <taxon>Bacillati</taxon>
        <taxon>Actinomycetota</taxon>
        <taxon>Actinomycetes</taxon>
        <taxon>Micrococcales</taxon>
        <taxon>Microbacteriaceae</taxon>
        <taxon>Luna cluster</taxon>
        <taxon>Luna-1 subcluster</taxon>
        <taxon>Rhodoluna</taxon>
    </lineage>
</organism>
<name>A0A060JGX4_9MICO</name>
<feature type="chain" id="PRO_5001584215" evidence="11">
    <location>
        <begin position="34"/>
        <end position="430"/>
    </location>
</feature>
<dbReference type="GO" id="GO:0042941">
    <property type="term" value="P:D-alanine transmembrane transport"/>
    <property type="evidence" value="ECO:0007669"/>
    <property type="project" value="TreeGrafter"/>
</dbReference>
<dbReference type="GO" id="GO:1903806">
    <property type="term" value="P:L-isoleucine import across plasma membrane"/>
    <property type="evidence" value="ECO:0007669"/>
    <property type="project" value="TreeGrafter"/>
</dbReference>
<feature type="transmembrane region" description="Helical" evidence="10">
    <location>
        <begin position="276"/>
        <end position="299"/>
    </location>
</feature>
<keyword evidence="2" id="KW-0813">Transport</keyword>
<dbReference type="HOGENOM" id="CLU_039929_3_0_11"/>
<evidence type="ECO:0000256" key="6">
    <source>
        <dbReference type="ARBA" id="ARBA00022970"/>
    </source>
</evidence>
<evidence type="ECO:0000256" key="4">
    <source>
        <dbReference type="ARBA" id="ARBA00022519"/>
    </source>
</evidence>
<evidence type="ECO:0000256" key="10">
    <source>
        <dbReference type="SAM" id="Phobius"/>
    </source>
</evidence>
<reference evidence="12 13" key="1">
    <citation type="journal article" date="2014" name="Int. J. Syst. Evol. Microbiol.">
        <title>Rhodoluna lacicola gen. nov., sp. nov., a planktonic freshwater bacterium with stream-lined genome.</title>
        <authorList>
            <person name="Hahn M."/>
            <person name="Schmidt J."/>
            <person name="Taipale S.J."/>
            <person name="Doolittle W.F."/>
            <person name="Koll U."/>
        </authorList>
    </citation>
    <scope>NUCLEOTIDE SEQUENCE [LARGE SCALE GENOMIC DNA]</scope>
    <source>
        <strain evidence="12 13">MWH-Ta8</strain>
    </source>
</reference>
<dbReference type="GO" id="GO:0015190">
    <property type="term" value="F:L-leucine transmembrane transporter activity"/>
    <property type="evidence" value="ECO:0007669"/>
    <property type="project" value="TreeGrafter"/>
</dbReference>
<dbReference type="RefSeq" id="WP_158384511.1">
    <property type="nucleotide sequence ID" value="NZ_CP007490.1"/>
</dbReference>
<proteinExistence type="inferred from homology"/>
<dbReference type="PANTHER" id="PTHR11795:SF371">
    <property type="entry name" value="HIGH-AFFINITY BRANCHED-CHAIN AMINO ACID TRANSPORT SYSTEM PERMEASE PROTEIN LIVH"/>
    <property type="match status" value="1"/>
</dbReference>
<feature type="transmembrane region" description="Helical" evidence="10">
    <location>
        <begin position="238"/>
        <end position="256"/>
    </location>
</feature>
<dbReference type="STRING" id="529884.Rhola_00011920"/>
<evidence type="ECO:0000256" key="9">
    <source>
        <dbReference type="ARBA" id="ARBA00037998"/>
    </source>
</evidence>
<evidence type="ECO:0000256" key="7">
    <source>
        <dbReference type="ARBA" id="ARBA00022989"/>
    </source>
</evidence>
<dbReference type="GO" id="GO:0015192">
    <property type="term" value="F:L-phenylalanine transmembrane transporter activity"/>
    <property type="evidence" value="ECO:0007669"/>
    <property type="project" value="TreeGrafter"/>
</dbReference>
<dbReference type="GO" id="GO:0015808">
    <property type="term" value="P:L-alanine transport"/>
    <property type="evidence" value="ECO:0007669"/>
    <property type="project" value="TreeGrafter"/>
</dbReference>
<feature type="transmembrane region" description="Helical" evidence="10">
    <location>
        <begin position="402"/>
        <end position="421"/>
    </location>
</feature>
<dbReference type="InterPro" id="IPR052157">
    <property type="entry name" value="BCAA_transport_permease"/>
</dbReference>
<feature type="signal peptide" evidence="11">
    <location>
        <begin position="1"/>
        <end position="33"/>
    </location>
</feature>
<dbReference type="CDD" id="cd06582">
    <property type="entry name" value="TM_PBP1_LivH_like"/>
    <property type="match status" value="1"/>
</dbReference>
<feature type="transmembrane region" description="Helical" evidence="10">
    <location>
        <begin position="361"/>
        <end position="390"/>
    </location>
</feature>
<protein>
    <submittedName>
        <fullName evidence="12">Branched-chain amino acid ABC-type transport system, permease component</fullName>
    </submittedName>
</protein>
<dbReference type="GO" id="GO:0005886">
    <property type="term" value="C:plasma membrane"/>
    <property type="evidence" value="ECO:0007669"/>
    <property type="project" value="UniProtKB-SubCell"/>
</dbReference>
<keyword evidence="13" id="KW-1185">Reference proteome</keyword>
<evidence type="ECO:0000256" key="1">
    <source>
        <dbReference type="ARBA" id="ARBA00004651"/>
    </source>
</evidence>
<gene>
    <name evidence="12" type="ORF">Rhola_00011920</name>
</gene>
<keyword evidence="11" id="KW-0732">Signal</keyword>
<feature type="transmembrane region" description="Helical" evidence="10">
    <location>
        <begin position="331"/>
        <end position="349"/>
    </location>
</feature>
<evidence type="ECO:0000256" key="8">
    <source>
        <dbReference type="ARBA" id="ARBA00023136"/>
    </source>
</evidence>
<dbReference type="KEGG" id="rla:Rhola_00011920"/>
<keyword evidence="5 10" id="KW-0812">Transmembrane</keyword>
<comment type="subcellular location">
    <subcellularLocation>
        <location evidence="1">Cell membrane</location>
        <topology evidence="1">Multi-pass membrane protein</topology>
    </subcellularLocation>
</comment>
<keyword evidence="6" id="KW-0029">Amino-acid transport</keyword>
<feature type="transmembrane region" description="Helical" evidence="10">
    <location>
        <begin position="148"/>
        <end position="170"/>
    </location>
</feature>
<sequence length="430" mass="45389">MNRLLKGPARAINALIAGFLIFAGLMAATPAHAEDADPSTYAYTIAGTFLQDETAIEGVKVTATLGDFSASSVSNEWGEWSIMVPELGKYKVEIDVTTIPEGFALSDPENGAIGEADLSETDFAAVLFSFGADTSTKITFADQLLIRVYAGLNFGLLLAIAAIGISLIFGTTGLNNFAHGEMVTFGALVMWLAFAVLELNIVIAAVVSILAVTAFGWAQDAGLWKPLRKRRMGLNQMMIVSIGFSIVARYLMLLFFDGDTKDIGGSGNIIQLGPIYTSDITIIGMIINVVALAGVALFLTRTRVGKATRAVSDNASLAASTGIDVERIIRIVWLFAAALTGLAGVLYGLQFQANWLTGFDILLLLFAAVTLGGLGTALGATVGALIIGMVVEVSSMFIPNELKYAAALVILIVILIVRPQGVLGKKQRIG</sequence>
<evidence type="ECO:0000313" key="12">
    <source>
        <dbReference type="EMBL" id="AIC47985.1"/>
    </source>
</evidence>
<keyword evidence="7 10" id="KW-1133">Transmembrane helix</keyword>
<keyword evidence="4" id="KW-0997">Cell inner membrane</keyword>
<dbReference type="PATRIC" id="fig|529884.3.peg.1152"/>
<feature type="transmembrane region" description="Helical" evidence="10">
    <location>
        <begin position="201"/>
        <end position="218"/>
    </location>
</feature>
<evidence type="ECO:0000256" key="2">
    <source>
        <dbReference type="ARBA" id="ARBA00022448"/>
    </source>
</evidence>
<dbReference type="InterPro" id="IPR001851">
    <property type="entry name" value="ABC_transp_permease"/>
</dbReference>
<comment type="similarity">
    <text evidence="9">Belongs to the binding-protein-dependent transport system permease family. LivHM subfamily.</text>
</comment>
<evidence type="ECO:0000313" key="13">
    <source>
        <dbReference type="Proteomes" id="UP000067708"/>
    </source>
</evidence>
<dbReference type="EMBL" id="CP007490">
    <property type="protein sequence ID" value="AIC47985.1"/>
    <property type="molecule type" value="Genomic_DNA"/>
</dbReference>
<dbReference type="PANTHER" id="PTHR11795">
    <property type="entry name" value="BRANCHED-CHAIN AMINO ACID TRANSPORT SYSTEM PERMEASE PROTEIN LIVH"/>
    <property type="match status" value="1"/>
</dbReference>
<dbReference type="GO" id="GO:0015188">
    <property type="term" value="F:L-isoleucine transmembrane transporter activity"/>
    <property type="evidence" value="ECO:0007669"/>
    <property type="project" value="TreeGrafter"/>
</dbReference>
<dbReference type="GO" id="GO:0005304">
    <property type="term" value="F:L-valine transmembrane transporter activity"/>
    <property type="evidence" value="ECO:0007669"/>
    <property type="project" value="TreeGrafter"/>
</dbReference>
<dbReference type="AlphaFoldDB" id="A0A060JGX4"/>
<accession>A0A060JGX4</accession>